<reference evidence="1 2" key="1">
    <citation type="journal article" date="2014" name="Int. J. Syst. Evol. Microbiol.">
        <title>Leptospira mayottensis sp. nov., a pathogenic species of the genus Leptospira isolated from humans.</title>
        <authorList>
            <person name="Bourhy P."/>
            <person name="Collet L."/>
            <person name="Brisse S."/>
            <person name="Picardeau M."/>
        </authorList>
    </citation>
    <scope>NUCLEOTIDE SEQUENCE [LARGE SCALE GENOMIC DNA]</scope>
    <source>
        <strain evidence="1 2">200901122</strain>
    </source>
</reference>
<gene>
    <name evidence="1" type="ORF">LEP1GSC125_0645</name>
</gene>
<dbReference type="EMBL" id="AKWM02000021">
    <property type="protein sequence ID" value="EKS01336.1"/>
    <property type="molecule type" value="Genomic_DNA"/>
</dbReference>
<name>A0AA87MT44_9LEPT</name>
<evidence type="ECO:0008006" key="3">
    <source>
        <dbReference type="Google" id="ProtNLM"/>
    </source>
</evidence>
<organism evidence="1 2">
    <name type="scientific">Leptospira mayottensis 200901122</name>
    <dbReference type="NCBI Taxonomy" id="1193010"/>
    <lineage>
        <taxon>Bacteria</taxon>
        <taxon>Pseudomonadati</taxon>
        <taxon>Spirochaetota</taxon>
        <taxon>Spirochaetia</taxon>
        <taxon>Leptospirales</taxon>
        <taxon>Leptospiraceae</taxon>
        <taxon>Leptospira</taxon>
    </lineage>
</organism>
<evidence type="ECO:0000313" key="2">
    <source>
        <dbReference type="Proteomes" id="UP000001343"/>
    </source>
</evidence>
<comment type="caution">
    <text evidence="1">The sequence shown here is derived from an EMBL/GenBank/DDBJ whole genome shotgun (WGS) entry which is preliminary data.</text>
</comment>
<dbReference type="AlphaFoldDB" id="A0AA87MT44"/>
<accession>A0AA87MT44</accession>
<protein>
    <recommendedName>
        <fullName evidence="3">Transposase</fullName>
    </recommendedName>
</protein>
<proteinExistence type="predicted"/>
<evidence type="ECO:0000313" key="1">
    <source>
        <dbReference type="EMBL" id="EKS01336.1"/>
    </source>
</evidence>
<sequence length="43" mass="5165">MLNEEGKPNTPKSYMWLIRGFIREKPVVLYLYETSRSAKFLEE</sequence>
<dbReference type="Proteomes" id="UP000001343">
    <property type="component" value="Unassembled WGS sequence"/>
</dbReference>